<evidence type="ECO:0000259" key="2">
    <source>
        <dbReference type="Pfam" id="PF07007"/>
    </source>
</evidence>
<evidence type="ECO:0000256" key="1">
    <source>
        <dbReference type="SAM" id="SignalP"/>
    </source>
</evidence>
<dbReference type="Pfam" id="PF07007">
    <property type="entry name" value="LprI"/>
    <property type="match status" value="1"/>
</dbReference>
<dbReference type="PANTHER" id="PTHR39176:SF1">
    <property type="entry name" value="PERIPLASMIC PROTEIN"/>
    <property type="match status" value="1"/>
</dbReference>
<protein>
    <submittedName>
        <fullName evidence="3">DUF1311 domain-containing protein</fullName>
    </submittedName>
</protein>
<name>A0ABS1ED04_9BURK</name>
<accession>A0ABS1ED04</accession>
<dbReference type="Proteomes" id="UP000635316">
    <property type="component" value="Unassembled WGS sequence"/>
</dbReference>
<gene>
    <name evidence="3" type="ORF">JHL22_11165</name>
</gene>
<evidence type="ECO:0000313" key="4">
    <source>
        <dbReference type="Proteomes" id="UP000635316"/>
    </source>
</evidence>
<feature type="chain" id="PRO_5046781933" evidence="1">
    <location>
        <begin position="22"/>
        <end position="133"/>
    </location>
</feature>
<keyword evidence="4" id="KW-1185">Reference proteome</keyword>
<evidence type="ECO:0000313" key="3">
    <source>
        <dbReference type="EMBL" id="MBK1781777.1"/>
    </source>
</evidence>
<feature type="domain" description="Lysozyme inhibitor LprI-like N-terminal" evidence="2">
    <location>
        <begin position="34"/>
        <end position="116"/>
    </location>
</feature>
<dbReference type="InterPro" id="IPR009739">
    <property type="entry name" value="LprI-like_N"/>
</dbReference>
<dbReference type="PANTHER" id="PTHR39176">
    <property type="entry name" value="PERIPLASMIC PROTEIN-RELATED"/>
    <property type="match status" value="1"/>
</dbReference>
<dbReference type="EMBL" id="JAENGP010000012">
    <property type="protein sequence ID" value="MBK1781777.1"/>
    <property type="molecule type" value="Genomic_DNA"/>
</dbReference>
<feature type="signal peptide" evidence="1">
    <location>
        <begin position="1"/>
        <end position="21"/>
    </location>
</feature>
<dbReference type="RefSeq" id="WP_200237321.1">
    <property type="nucleotide sequence ID" value="NZ_JAENGP010000012.1"/>
</dbReference>
<proteinExistence type="predicted"/>
<keyword evidence="1" id="KW-0732">Signal</keyword>
<dbReference type="Gene3D" id="1.20.1270.180">
    <property type="match status" value="1"/>
</dbReference>
<sequence>MKPLYLLLATSALLISTPSQAQMYSGDYQKCNRGSTPQIEQCVGKQTKMWDNRLNKAYQELMSRSSDEQKGLLRTTQRLWIQYRDANCSFYYANEGTIRRIQAAECRRYMTLQRTCEMEAANNWEGGTQPGCD</sequence>
<organism evidence="3 4">
    <name type="scientific">Advenella mandrilli</name>
    <dbReference type="NCBI Taxonomy" id="2800330"/>
    <lineage>
        <taxon>Bacteria</taxon>
        <taxon>Pseudomonadati</taxon>
        <taxon>Pseudomonadota</taxon>
        <taxon>Betaproteobacteria</taxon>
        <taxon>Burkholderiales</taxon>
        <taxon>Alcaligenaceae</taxon>
    </lineage>
</organism>
<reference evidence="3 4" key="1">
    <citation type="submission" date="2020-12" db="EMBL/GenBank/DDBJ databases">
        <authorList>
            <person name="Lu T."/>
            <person name="Wang Q."/>
            <person name="Han X."/>
        </authorList>
    </citation>
    <scope>NUCLEOTIDE SEQUENCE [LARGE SCALE GENOMIC DNA]</scope>
    <source>
        <strain evidence="3 4">WQ 585</strain>
    </source>
</reference>
<comment type="caution">
    <text evidence="3">The sequence shown here is derived from an EMBL/GenBank/DDBJ whole genome shotgun (WGS) entry which is preliminary data.</text>
</comment>